<feature type="domain" description="BF1531-like N-terminal" evidence="1">
    <location>
        <begin position="64"/>
        <end position="229"/>
    </location>
</feature>
<reference evidence="2" key="1">
    <citation type="journal article" date="2021" name="PeerJ">
        <title>Extensive microbial diversity within the chicken gut microbiome revealed by metagenomics and culture.</title>
        <authorList>
            <person name="Gilroy R."/>
            <person name="Ravi A."/>
            <person name="Getino M."/>
            <person name="Pursley I."/>
            <person name="Horton D.L."/>
            <person name="Alikhan N.F."/>
            <person name="Baker D."/>
            <person name="Gharbi K."/>
            <person name="Hall N."/>
            <person name="Watson M."/>
            <person name="Adriaenssens E.M."/>
            <person name="Foster-Nyarko E."/>
            <person name="Jarju S."/>
            <person name="Secka A."/>
            <person name="Antonio M."/>
            <person name="Oren A."/>
            <person name="Chaudhuri R.R."/>
            <person name="La Ragione R."/>
            <person name="Hildebrand F."/>
            <person name="Pallen M.J."/>
        </authorList>
    </citation>
    <scope>NUCLEOTIDE SEQUENCE</scope>
    <source>
        <strain evidence="2">B5_2728</strain>
    </source>
</reference>
<dbReference type="Proteomes" id="UP000713596">
    <property type="component" value="Unassembled WGS sequence"/>
</dbReference>
<dbReference type="InterPro" id="IPR036514">
    <property type="entry name" value="SGNH_hydro_sf"/>
</dbReference>
<evidence type="ECO:0000259" key="1">
    <source>
        <dbReference type="Pfam" id="PF21211"/>
    </source>
</evidence>
<reference evidence="2" key="2">
    <citation type="submission" date="2021-04" db="EMBL/GenBank/DDBJ databases">
        <authorList>
            <person name="Gilroy R."/>
        </authorList>
    </citation>
    <scope>NUCLEOTIDE SEQUENCE</scope>
    <source>
        <strain evidence="2">B5_2728</strain>
    </source>
</reference>
<dbReference type="SUPFAM" id="SSF56784">
    <property type="entry name" value="HAD-like"/>
    <property type="match status" value="1"/>
</dbReference>
<evidence type="ECO:0000313" key="2">
    <source>
        <dbReference type="EMBL" id="MBU3806250.1"/>
    </source>
</evidence>
<dbReference type="InterPro" id="IPR036412">
    <property type="entry name" value="HAD-like_sf"/>
</dbReference>
<protein>
    <submittedName>
        <fullName evidence="2">HAD-IIIC family phosphatase</fullName>
    </submittedName>
</protein>
<dbReference type="InterPro" id="IPR023214">
    <property type="entry name" value="HAD_sf"/>
</dbReference>
<dbReference type="NCBIfam" id="TIGR01681">
    <property type="entry name" value="HAD-SF-IIIC"/>
    <property type="match status" value="1"/>
</dbReference>
<evidence type="ECO:0000313" key="3">
    <source>
        <dbReference type="Proteomes" id="UP000713596"/>
    </source>
</evidence>
<dbReference type="EMBL" id="JAHLFP010000039">
    <property type="protein sequence ID" value="MBU3806250.1"/>
    <property type="molecule type" value="Genomic_DNA"/>
</dbReference>
<comment type="caution">
    <text evidence="2">The sequence shown here is derived from an EMBL/GenBank/DDBJ whole genome shotgun (WGS) entry which is preliminary data.</text>
</comment>
<sequence length="594" mass="67004">MNPFAYPLDTGYILQKKRSLKRKLLEQPGLIEKKIALLSGSTIGEIKNILELFLLSHGIKPTFYEGGYGLFYENLVFDDGSLTAFAPDVVYIHTSCRNIKLWPELSDDTTMVQQKLSAEYSRFEQAFRAALGLNCPVVVNNFDLPVYRLMGNREGSDFHGRVHFVRSLNQQLASLVENSPNLYLNDLAYLQAVHGMERFSSQTAWYAYKYAVSLDCIPYLCQSIANIVKSIFGKNKKALALDLDNTLWGGIVGDDGAEGLVLGNETPAGMAYTEFQTYLKALSQLGVLLNVCSKNEEAAALSGLARTDSVLRRDDFICFKANWEPKSQNIAAMAQELNILADSFVFVDDNPAEREIVRQYLPNVAVPELTCPEDYIAALDRNGYFEVTNLSADDARRNAMYKENIQRTQLEASFASYDDYLKSLDMHCQIGKFDAPHAERITQLINKTNQFNLTTRRYTAAEVSALMEDDSYLTLYGRLEDKFGDNGLVTALIAHRTDAQTLDIDLWIMSCRTFKRQLEYAMFDELVRRAKAMGIKTIVGHYYPTAKNLLVRDFYGTIGFEKTAEDDQGNLTFTFTGLDDYTPMCNVMDIEIVS</sequence>
<dbReference type="Pfam" id="PF21211">
    <property type="entry name" value="FkbH_N"/>
    <property type="match status" value="1"/>
</dbReference>
<gene>
    <name evidence="2" type="ORF">H9882_05090</name>
</gene>
<organism evidence="2 3">
    <name type="scientific">Candidatus Allofournierella pullistercoris</name>
    <dbReference type="NCBI Taxonomy" id="2838597"/>
    <lineage>
        <taxon>Bacteria</taxon>
        <taxon>Bacillati</taxon>
        <taxon>Bacillota</taxon>
        <taxon>Clostridia</taxon>
        <taxon>Eubacteriales</taxon>
        <taxon>Oscillospiraceae</taxon>
        <taxon>Allofournierella</taxon>
    </lineage>
</organism>
<proteinExistence type="predicted"/>
<dbReference type="Gene3D" id="3.40.50.1110">
    <property type="entry name" value="SGNH hydrolase"/>
    <property type="match status" value="1"/>
</dbReference>
<dbReference type="InterPro" id="IPR010033">
    <property type="entry name" value="HAD_SF_ppase_IIIC"/>
</dbReference>
<accession>A0A948T2P3</accession>
<name>A0A948T2P3_9FIRM</name>
<dbReference type="AlphaFoldDB" id="A0A948T2P3"/>
<dbReference type="InterPro" id="IPR049369">
    <property type="entry name" value="BF1531-like_N"/>
</dbReference>
<dbReference type="NCBIfam" id="TIGR01686">
    <property type="entry name" value="FkbH"/>
    <property type="match status" value="1"/>
</dbReference>
<dbReference type="Gene3D" id="3.40.50.1000">
    <property type="entry name" value="HAD superfamily/HAD-like"/>
    <property type="match status" value="1"/>
</dbReference>
<dbReference type="InterPro" id="IPR010037">
    <property type="entry name" value="FkbH_domain"/>
</dbReference>